<gene>
    <name evidence="2" type="ORF">VNI00_016887</name>
</gene>
<dbReference type="Proteomes" id="UP001383192">
    <property type="component" value="Unassembled WGS sequence"/>
</dbReference>
<feature type="signal peptide" evidence="1">
    <location>
        <begin position="1"/>
        <end position="21"/>
    </location>
</feature>
<keyword evidence="1" id="KW-0732">Signal</keyword>
<evidence type="ECO:0000313" key="3">
    <source>
        <dbReference type="Proteomes" id="UP001383192"/>
    </source>
</evidence>
<protein>
    <submittedName>
        <fullName evidence="2">Uncharacterized protein</fullName>
    </submittedName>
</protein>
<dbReference type="EMBL" id="JAYKXP010000144">
    <property type="protein sequence ID" value="KAK7022900.1"/>
    <property type="molecule type" value="Genomic_DNA"/>
</dbReference>
<name>A0AAW0BC87_9AGAR</name>
<sequence length="259" mass="27342">MKVVALYVVAFMAVLTRGVPGAVVQRQDGGILSTIIGGLSSVLAPPTSGSTDSRMLSSTLGSFTTILLPPTSFPSTSASASSSTTTVTTVSPSTTSIPDQECVSIAKYQGVYHGRFSEPCALLASACRSKISGGLADIWSDRTCVAAATCQGTYLTVGAAGCINPSIKSIGDDGQQSLNYNLYAEIVGECAWAPGGCPITQQNFIDFFYGTLSSIDSTVWPDVQRDVIELWWGSIKGWALTGDTVPYLNFNDWLHWSHS</sequence>
<organism evidence="2 3">
    <name type="scientific">Paramarasmius palmivorus</name>
    <dbReference type="NCBI Taxonomy" id="297713"/>
    <lineage>
        <taxon>Eukaryota</taxon>
        <taxon>Fungi</taxon>
        <taxon>Dikarya</taxon>
        <taxon>Basidiomycota</taxon>
        <taxon>Agaricomycotina</taxon>
        <taxon>Agaricomycetes</taxon>
        <taxon>Agaricomycetidae</taxon>
        <taxon>Agaricales</taxon>
        <taxon>Marasmiineae</taxon>
        <taxon>Marasmiaceae</taxon>
        <taxon>Paramarasmius</taxon>
    </lineage>
</organism>
<keyword evidence="3" id="KW-1185">Reference proteome</keyword>
<comment type="caution">
    <text evidence="2">The sequence shown here is derived from an EMBL/GenBank/DDBJ whole genome shotgun (WGS) entry which is preliminary data.</text>
</comment>
<dbReference type="AlphaFoldDB" id="A0AAW0BC87"/>
<evidence type="ECO:0000313" key="2">
    <source>
        <dbReference type="EMBL" id="KAK7022900.1"/>
    </source>
</evidence>
<evidence type="ECO:0000256" key="1">
    <source>
        <dbReference type="SAM" id="SignalP"/>
    </source>
</evidence>
<feature type="chain" id="PRO_5043799326" evidence="1">
    <location>
        <begin position="22"/>
        <end position="259"/>
    </location>
</feature>
<reference evidence="2 3" key="1">
    <citation type="submission" date="2024-01" db="EMBL/GenBank/DDBJ databases">
        <title>A draft genome for a cacao thread blight-causing isolate of Paramarasmius palmivorus.</title>
        <authorList>
            <person name="Baruah I.K."/>
            <person name="Bukari Y."/>
            <person name="Amoako-Attah I."/>
            <person name="Meinhardt L.W."/>
            <person name="Bailey B.A."/>
            <person name="Cohen S.P."/>
        </authorList>
    </citation>
    <scope>NUCLEOTIDE SEQUENCE [LARGE SCALE GENOMIC DNA]</scope>
    <source>
        <strain evidence="2 3">GH-12</strain>
    </source>
</reference>
<proteinExistence type="predicted"/>
<accession>A0AAW0BC87</accession>